<protein>
    <recommendedName>
        <fullName evidence="5">Major facilitator superfamily (MFS) profile domain-containing protein</fullName>
    </recommendedName>
</protein>
<dbReference type="OrthoDB" id="6499973at2759"/>
<name>A0A0R3URF7_MESCO</name>
<keyword evidence="2" id="KW-0812">Transmembrane</keyword>
<sequence length="519" mass="57119">MSTSCNSAAFGFLHLPSIICVSFYFDSRRALAIGITSCGTPLGAMVFAPLTEVLLKKYGWANTLILFAGMLLNCTVMAALYRPLTPALVLTPMKSKEADAIKSLLQLAAQPPEGLDAGDRVGGTTPVMSQRDLRDQPVMEEPEGEAETAFEAKSDSETVTEHDKQPQQQQLLPQPTQLEPISESPEGELEADDKIYHEEAGGGGKEEKEIDEAVEAKSHSHPHHHHHHHRRRRDHRQTWQRHLNQQYSRWLQGIRLLFGSKNKNDVAFDDDADDSDSSGFESSISTCGSSCDEENSHWDSSDAEVVEGADGVNPNELLGTLESQDANKLQEKLRPPIKSTRHRAVSSDCNNLGVSPNVRNLGDNAGKVIRAPYRAPSASECVLSAPNLDRHSKDYSGRPVSSIRSHKKQRRTHQSECHSSRFQLKPIPRQSVVHLAHASVPRRRAESVAMSVLSQSHLSALGSQFFTSAAGGIENAEIRGIVSTLELADGAPVIVELPHESITVEDYARPLYRKDIFFP</sequence>
<dbReference type="EMBL" id="UXSR01006369">
    <property type="protein sequence ID" value="VDD84460.1"/>
    <property type="molecule type" value="Genomic_DNA"/>
</dbReference>
<dbReference type="InterPro" id="IPR050327">
    <property type="entry name" value="Proton-linked_MCT"/>
</dbReference>
<dbReference type="Proteomes" id="UP000267029">
    <property type="component" value="Unassembled WGS sequence"/>
</dbReference>
<feature type="region of interest" description="Disordered" evidence="1">
    <location>
        <begin position="112"/>
        <end position="237"/>
    </location>
</feature>
<dbReference type="Gene3D" id="1.20.1250.20">
    <property type="entry name" value="MFS general substrate transporter like domains"/>
    <property type="match status" value="1"/>
</dbReference>
<feature type="region of interest" description="Disordered" evidence="1">
    <location>
        <begin position="388"/>
        <end position="420"/>
    </location>
</feature>
<evidence type="ECO:0000256" key="1">
    <source>
        <dbReference type="SAM" id="MobiDB-lite"/>
    </source>
</evidence>
<feature type="transmembrane region" description="Helical" evidence="2">
    <location>
        <begin position="7"/>
        <end position="25"/>
    </location>
</feature>
<dbReference type="AlphaFoldDB" id="A0A0R3URF7"/>
<dbReference type="PANTHER" id="PTHR11360:SF284">
    <property type="entry name" value="EG:103B4.3 PROTEIN-RELATED"/>
    <property type="match status" value="1"/>
</dbReference>
<keyword evidence="2" id="KW-1133">Transmembrane helix</keyword>
<organism evidence="3 4">
    <name type="scientific">Mesocestoides corti</name>
    <name type="common">Flatworm</name>
    <dbReference type="NCBI Taxonomy" id="53468"/>
    <lineage>
        <taxon>Eukaryota</taxon>
        <taxon>Metazoa</taxon>
        <taxon>Spiralia</taxon>
        <taxon>Lophotrochozoa</taxon>
        <taxon>Platyhelminthes</taxon>
        <taxon>Cestoda</taxon>
        <taxon>Eucestoda</taxon>
        <taxon>Cyclophyllidea</taxon>
        <taxon>Mesocestoididae</taxon>
        <taxon>Mesocestoides</taxon>
    </lineage>
</organism>
<dbReference type="InterPro" id="IPR036259">
    <property type="entry name" value="MFS_trans_sf"/>
</dbReference>
<feature type="region of interest" description="Disordered" evidence="1">
    <location>
        <begin position="269"/>
        <end position="297"/>
    </location>
</feature>
<dbReference type="PANTHER" id="PTHR11360">
    <property type="entry name" value="MONOCARBOXYLATE TRANSPORTER"/>
    <property type="match status" value="1"/>
</dbReference>
<reference evidence="3 4" key="1">
    <citation type="submission" date="2018-10" db="EMBL/GenBank/DDBJ databases">
        <authorList>
            <consortium name="Pathogen Informatics"/>
        </authorList>
    </citation>
    <scope>NUCLEOTIDE SEQUENCE [LARGE SCALE GENOMIC DNA]</scope>
</reference>
<dbReference type="GO" id="GO:0008028">
    <property type="term" value="F:monocarboxylic acid transmembrane transporter activity"/>
    <property type="evidence" value="ECO:0007669"/>
    <property type="project" value="TreeGrafter"/>
</dbReference>
<dbReference type="Pfam" id="PF07690">
    <property type="entry name" value="MFS_1"/>
    <property type="match status" value="1"/>
</dbReference>
<evidence type="ECO:0000256" key="2">
    <source>
        <dbReference type="SAM" id="Phobius"/>
    </source>
</evidence>
<accession>A0A0R3URF7</accession>
<evidence type="ECO:0008006" key="5">
    <source>
        <dbReference type="Google" id="ProtNLM"/>
    </source>
</evidence>
<proteinExistence type="predicted"/>
<feature type="compositionally biased region" description="Basic and acidic residues" evidence="1">
    <location>
        <begin position="192"/>
        <end position="208"/>
    </location>
</feature>
<evidence type="ECO:0000313" key="4">
    <source>
        <dbReference type="Proteomes" id="UP000267029"/>
    </source>
</evidence>
<feature type="transmembrane region" description="Helical" evidence="2">
    <location>
        <begin position="60"/>
        <end position="81"/>
    </location>
</feature>
<dbReference type="SUPFAM" id="SSF103473">
    <property type="entry name" value="MFS general substrate transporter"/>
    <property type="match status" value="1"/>
</dbReference>
<feature type="compositionally biased region" description="Low complexity" evidence="1">
    <location>
        <begin position="166"/>
        <end position="178"/>
    </location>
</feature>
<feature type="compositionally biased region" description="Basic residues" evidence="1">
    <location>
        <begin position="219"/>
        <end position="237"/>
    </location>
</feature>
<gene>
    <name evidence="3" type="ORF">MCOS_LOCUS10463</name>
</gene>
<keyword evidence="4" id="KW-1185">Reference proteome</keyword>
<feature type="transmembrane region" description="Helical" evidence="2">
    <location>
        <begin position="31"/>
        <end position="48"/>
    </location>
</feature>
<keyword evidence="2" id="KW-0472">Membrane</keyword>
<dbReference type="InterPro" id="IPR011701">
    <property type="entry name" value="MFS"/>
</dbReference>
<feature type="compositionally biased region" description="Acidic residues" evidence="1">
    <location>
        <begin position="138"/>
        <end position="148"/>
    </location>
</feature>
<feature type="compositionally biased region" description="Basic and acidic residues" evidence="1">
    <location>
        <begin position="150"/>
        <end position="165"/>
    </location>
</feature>
<evidence type="ECO:0000313" key="3">
    <source>
        <dbReference type="EMBL" id="VDD84460.1"/>
    </source>
</evidence>